<dbReference type="CDD" id="cd06261">
    <property type="entry name" value="TM_PBP2"/>
    <property type="match status" value="1"/>
</dbReference>
<keyword evidence="5" id="KW-0813">Transport</keyword>
<keyword evidence="8" id="KW-1185">Reference proteome</keyword>
<dbReference type="InParanoid" id="E8MZ71"/>
<evidence type="ECO:0000256" key="3">
    <source>
        <dbReference type="ARBA" id="ARBA00022989"/>
    </source>
</evidence>
<name>E8MZ71_ANATU</name>
<dbReference type="SUPFAM" id="SSF161098">
    <property type="entry name" value="MetI-like"/>
    <property type="match status" value="1"/>
</dbReference>
<dbReference type="GO" id="GO:0055085">
    <property type="term" value="P:transmembrane transport"/>
    <property type="evidence" value="ECO:0007669"/>
    <property type="project" value="InterPro"/>
</dbReference>
<proteinExistence type="inferred from homology"/>
<comment type="subcellular location">
    <subcellularLocation>
        <location evidence="5">Cell membrane</location>
        <topology evidence="5">Multi-pass membrane protein</topology>
    </subcellularLocation>
    <subcellularLocation>
        <location evidence="1">Membrane</location>
        <topology evidence="1">Multi-pass membrane protein</topology>
    </subcellularLocation>
</comment>
<gene>
    <name evidence="7" type="ordered locus">ANT_01800</name>
</gene>
<dbReference type="PANTHER" id="PTHR43879">
    <property type="entry name" value="ABC TRANSPORTER PERMEASE PROTEIN"/>
    <property type="match status" value="1"/>
</dbReference>
<feature type="domain" description="ABC transmembrane type-1" evidence="6">
    <location>
        <begin position="70"/>
        <end position="259"/>
    </location>
</feature>
<keyword evidence="2 5" id="KW-0812">Transmembrane</keyword>
<dbReference type="KEGG" id="atm:ANT_01800"/>
<dbReference type="Pfam" id="PF00528">
    <property type="entry name" value="BPD_transp_1"/>
    <property type="match status" value="1"/>
</dbReference>
<dbReference type="InterPro" id="IPR035906">
    <property type="entry name" value="MetI-like_sf"/>
</dbReference>
<accession>E8MZ71</accession>
<feature type="transmembrane region" description="Helical" evidence="5">
    <location>
        <begin position="235"/>
        <end position="259"/>
    </location>
</feature>
<dbReference type="RefSeq" id="WP_013558612.1">
    <property type="nucleotide sequence ID" value="NC_014960.1"/>
</dbReference>
<evidence type="ECO:0000313" key="7">
    <source>
        <dbReference type="EMBL" id="BAJ62214.1"/>
    </source>
</evidence>
<evidence type="ECO:0000259" key="6">
    <source>
        <dbReference type="PROSITE" id="PS50928"/>
    </source>
</evidence>
<evidence type="ECO:0000256" key="1">
    <source>
        <dbReference type="ARBA" id="ARBA00004141"/>
    </source>
</evidence>
<dbReference type="Proteomes" id="UP000008922">
    <property type="component" value="Chromosome"/>
</dbReference>
<evidence type="ECO:0000313" key="8">
    <source>
        <dbReference type="Proteomes" id="UP000008922"/>
    </source>
</evidence>
<organism evidence="7 8">
    <name type="scientific">Anaerolinea thermophila (strain DSM 14523 / JCM 11388 / NBRC 100420 / UNI-1)</name>
    <dbReference type="NCBI Taxonomy" id="926569"/>
    <lineage>
        <taxon>Bacteria</taxon>
        <taxon>Bacillati</taxon>
        <taxon>Chloroflexota</taxon>
        <taxon>Anaerolineae</taxon>
        <taxon>Anaerolineales</taxon>
        <taxon>Anaerolineaceae</taxon>
        <taxon>Anaerolinea</taxon>
    </lineage>
</organism>
<feature type="transmembrane region" description="Helical" evidence="5">
    <location>
        <begin position="181"/>
        <end position="202"/>
    </location>
</feature>
<sequence length="274" mass="30741">MKAKSLRIGKNWLYAPLIFMSIFYLLPMYVMLVTGFKPFEEVNLKTMWALPHTIAFDNYVEAFRHLAPSLRNSFVMVIPATIISSFLGSLNGYVLAKWKFKGADVIFPLILFGMFIPYQSILIPLVQFMKSANLTGIPGLILAHVIYGIPITTLTFRNYYASLPQELIEAARIDGANMLGVYRWILLPISIPSFVVVLIWQFTSAWNDFLFAVVLTGNEQWPITVALNNMAGSQIIAWNVQMAGSLLAALPTLLVYLFLGQYFLRGLLAGSLKG</sequence>
<dbReference type="STRING" id="926569.ANT_01800"/>
<feature type="transmembrane region" description="Helical" evidence="5">
    <location>
        <begin position="141"/>
        <end position="160"/>
    </location>
</feature>
<feature type="transmembrane region" description="Helical" evidence="5">
    <location>
        <begin position="12"/>
        <end position="32"/>
    </location>
</feature>
<evidence type="ECO:0000256" key="5">
    <source>
        <dbReference type="RuleBase" id="RU363032"/>
    </source>
</evidence>
<keyword evidence="3 5" id="KW-1133">Transmembrane helix</keyword>
<reference evidence="7 8" key="1">
    <citation type="submission" date="2010-12" db="EMBL/GenBank/DDBJ databases">
        <title>Whole genome sequence of Anaerolinea thermophila UNI-1.</title>
        <authorList>
            <person name="Narita-Yamada S."/>
            <person name="Kishi E."/>
            <person name="Watanabe Y."/>
            <person name="Takasaki K."/>
            <person name="Ankai A."/>
            <person name="Oguchi A."/>
            <person name="Fukui S."/>
            <person name="Takahashi M."/>
            <person name="Yashiro I."/>
            <person name="Hosoyama A."/>
            <person name="Sekiguchi Y."/>
            <person name="Hanada S."/>
            <person name="Fujita N."/>
        </authorList>
    </citation>
    <scope>NUCLEOTIDE SEQUENCE [LARGE SCALE GENOMIC DNA]</scope>
    <source>
        <strain evidence="8">DSM 14523 / JCM 11388 / NBRC 100420 / UNI-1</strain>
    </source>
</reference>
<evidence type="ECO:0000256" key="2">
    <source>
        <dbReference type="ARBA" id="ARBA00022692"/>
    </source>
</evidence>
<comment type="similarity">
    <text evidence="5">Belongs to the binding-protein-dependent transport system permease family.</text>
</comment>
<dbReference type="EMBL" id="AP012029">
    <property type="protein sequence ID" value="BAJ62214.1"/>
    <property type="molecule type" value="Genomic_DNA"/>
</dbReference>
<dbReference type="GO" id="GO:0005886">
    <property type="term" value="C:plasma membrane"/>
    <property type="evidence" value="ECO:0007669"/>
    <property type="project" value="UniProtKB-SubCell"/>
</dbReference>
<keyword evidence="4 5" id="KW-0472">Membrane</keyword>
<feature type="transmembrane region" description="Helical" evidence="5">
    <location>
        <begin position="74"/>
        <end position="94"/>
    </location>
</feature>
<dbReference type="OrthoDB" id="187395at2"/>
<protein>
    <submittedName>
        <fullName evidence="7">ABC transporter permease protein</fullName>
    </submittedName>
</protein>
<dbReference type="eggNOG" id="COG0395">
    <property type="taxonomic scope" value="Bacteria"/>
</dbReference>
<dbReference type="PANTHER" id="PTHR43879:SF1">
    <property type="entry name" value="GLUCOSE IMPORT SYSTEM PERMEASE PROTEIN GLCU"/>
    <property type="match status" value="1"/>
</dbReference>
<feature type="transmembrane region" description="Helical" evidence="5">
    <location>
        <begin position="106"/>
        <end position="129"/>
    </location>
</feature>
<dbReference type="Gene3D" id="1.10.3720.10">
    <property type="entry name" value="MetI-like"/>
    <property type="match status" value="1"/>
</dbReference>
<evidence type="ECO:0000256" key="4">
    <source>
        <dbReference type="ARBA" id="ARBA00023136"/>
    </source>
</evidence>
<dbReference type="PROSITE" id="PS50928">
    <property type="entry name" value="ABC_TM1"/>
    <property type="match status" value="1"/>
</dbReference>
<dbReference type="InterPro" id="IPR000515">
    <property type="entry name" value="MetI-like"/>
</dbReference>
<dbReference type="HOGENOM" id="CLU_016047_1_2_0"/>
<dbReference type="AlphaFoldDB" id="E8MZ71"/>